<dbReference type="Gene3D" id="3.40.50.1820">
    <property type="entry name" value="alpha/beta hydrolase"/>
    <property type="match status" value="1"/>
</dbReference>
<dbReference type="InterPro" id="IPR000801">
    <property type="entry name" value="Esterase-like"/>
</dbReference>
<protein>
    <submittedName>
        <fullName evidence="1">Phosphonate ABC transporter ATP-binding protein</fullName>
    </submittedName>
</protein>
<reference evidence="1" key="1">
    <citation type="journal article" date="2014" name="Int. J. Syst. Evol. Microbiol.">
        <title>Complete genome sequence of Corynebacterium casei LMG S-19264T (=DSM 44701T), isolated from a smear-ripened cheese.</title>
        <authorList>
            <consortium name="US DOE Joint Genome Institute (JGI-PGF)"/>
            <person name="Walter F."/>
            <person name="Albersmeier A."/>
            <person name="Kalinowski J."/>
            <person name="Ruckert C."/>
        </authorList>
    </citation>
    <scope>NUCLEOTIDE SEQUENCE</scope>
    <source>
        <strain evidence="1">JCM 31311</strain>
    </source>
</reference>
<accession>A0A918BUK3</accession>
<comment type="caution">
    <text evidence="1">The sequence shown here is derived from an EMBL/GenBank/DDBJ whole genome shotgun (WGS) entry which is preliminary data.</text>
</comment>
<dbReference type="PANTHER" id="PTHR48098:SF6">
    <property type="entry name" value="FERRI-BACILLIBACTIN ESTERASE BESA"/>
    <property type="match status" value="1"/>
</dbReference>
<dbReference type="GO" id="GO:0005524">
    <property type="term" value="F:ATP binding"/>
    <property type="evidence" value="ECO:0007669"/>
    <property type="project" value="UniProtKB-KW"/>
</dbReference>
<sequence length="369" mass="40569">MDYTHDFDTAVQTFVLTDLPASTPADAEFFLKTGLEGWQTGHSELKFEGRTLRRAYPIGTLLSFKVSRDVPGSEEGDAWGQRRPDRCQVVTGDATHELSVQSWMDSPLSERPSTLSAQTSLLNVHSPELGDEFAVLVWQPPQAKTAGQRFPVLYLHDGQNVFDQATAFAGRTWKAAEAAQALAEAGLPCILVAVTVRDAHRGSDYVPFEIAANGFHSSAAEYQAFLTGTLKLLIDARFPTWPDARHTAQAGSSFGGVASVYGGLSRPDVWGSIGAFSPSVWVQDSGLLAWSEQHPAPHTRVYVDMGDHEGTFTADAARLVNLTRWLAARLRQHVQDVVLTIGEGHWHNEDAWAARFPGFLRWWLEGLLD</sequence>
<keyword evidence="1" id="KW-0547">Nucleotide-binding</keyword>
<gene>
    <name evidence="1" type="ORF">GCM10008957_01620</name>
</gene>
<dbReference type="Proteomes" id="UP000603865">
    <property type="component" value="Unassembled WGS sequence"/>
</dbReference>
<dbReference type="PANTHER" id="PTHR48098">
    <property type="entry name" value="ENTEROCHELIN ESTERASE-RELATED"/>
    <property type="match status" value="1"/>
</dbReference>
<dbReference type="SUPFAM" id="SSF53474">
    <property type="entry name" value="alpha/beta-Hydrolases"/>
    <property type="match status" value="1"/>
</dbReference>
<dbReference type="AlphaFoldDB" id="A0A918BUK3"/>
<name>A0A918BUK3_9DEIO</name>
<keyword evidence="1" id="KW-0067">ATP-binding</keyword>
<keyword evidence="2" id="KW-1185">Reference proteome</keyword>
<proteinExistence type="predicted"/>
<evidence type="ECO:0000313" key="2">
    <source>
        <dbReference type="Proteomes" id="UP000603865"/>
    </source>
</evidence>
<dbReference type="InterPro" id="IPR029058">
    <property type="entry name" value="AB_hydrolase_fold"/>
</dbReference>
<dbReference type="InterPro" id="IPR050583">
    <property type="entry name" value="Mycobacterial_A85_antigen"/>
</dbReference>
<reference evidence="1" key="2">
    <citation type="submission" date="2020-09" db="EMBL/GenBank/DDBJ databases">
        <authorList>
            <person name="Sun Q."/>
            <person name="Ohkuma M."/>
        </authorList>
    </citation>
    <scope>NUCLEOTIDE SEQUENCE</scope>
    <source>
        <strain evidence="1">JCM 31311</strain>
    </source>
</reference>
<dbReference type="RefSeq" id="WP_189087581.1">
    <property type="nucleotide sequence ID" value="NZ_BMQL01000001.1"/>
</dbReference>
<evidence type="ECO:0000313" key="1">
    <source>
        <dbReference type="EMBL" id="GGQ93300.1"/>
    </source>
</evidence>
<dbReference type="EMBL" id="BMQL01000001">
    <property type="protein sequence ID" value="GGQ93300.1"/>
    <property type="molecule type" value="Genomic_DNA"/>
</dbReference>
<organism evidence="1 2">
    <name type="scientific">Deinococcus ruber</name>
    <dbReference type="NCBI Taxonomy" id="1848197"/>
    <lineage>
        <taxon>Bacteria</taxon>
        <taxon>Thermotogati</taxon>
        <taxon>Deinococcota</taxon>
        <taxon>Deinococci</taxon>
        <taxon>Deinococcales</taxon>
        <taxon>Deinococcaceae</taxon>
        <taxon>Deinococcus</taxon>
    </lineage>
</organism>
<dbReference type="Pfam" id="PF00756">
    <property type="entry name" value="Esterase"/>
    <property type="match status" value="1"/>
</dbReference>